<evidence type="ECO:0000313" key="1">
    <source>
        <dbReference type="EMBL" id="MCE5173583.1"/>
    </source>
</evidence>
<keyword evidence="2" id="KW-1185">Reference proteome</keyword>
<sequence length="101" mass="11420">MKINLVFTNKGKTAIEKFNNEELIEIFARYSKTLAKHYPIDVTVPTELNQNIVAEGVITVLAENVKCDAVIFFKELARDIKIPLNKRLGGKLDTVYKIVVV</sequence>
<organism evidence="1 2">
    <name type="scientific">Paenibacillus profundus</name>
    <dbReference type="NCBI Taxonomy" id="1173085"/>
    <lineage>
        <taxon>Bacteria</taxon>
        <taxon>Bacillati</taxon>
        <taxon>Bacillota</taxon>
        <taxon>Bacilli</taxon>
        <taxon>Bacillales</taxon>
        <taxon>Paenibacillaceae</taxon>
        <taxon>Paenibacillus</taxon>
    </lineage>
</organism>
<reference evidence="1 2" key="1">
    <citation type="submission" date="2021-11" db="EMBL/GenBank/DDBJ databases">
        <title>Draft genome sequence of Paenibacillus profundus YoMME, a new Gram-positive bacteria with exoelectrogenic properties.</title>
        <authorList>
            <person name="Hubenova Y."/>
            <person name="Hubenova E."/>
            <person name="Manasiev Y."/>
            <person name="Peykov S."/>
            <person name="Mitov M."/>
        </authorList>
    </citation>
    <scope>NUCLEOTIDE SEQUENCE [LARGE SCALE GENOMIC DNA]</scope>
    <source>
        <strain evidence="1 2">YoMME</strain>
    </source>
</reference>
<name>A0ABS8YP43_9BACL</name>
<proteinExistence type="predicted"/>
<gene>
    <name evidence="1" type="ORF">LQV63_30600</name>
</gene>
<evidence type="ECO:0000313" key="2">
    <source>
        <dbReference type="Proteomes" id="UP001199916"/>
    </source>
</evidence>
<dbReference type="EMBL" id="JAJNBZ010000060">
    <property type="protein sequence ID" value="MCE5173583.1"/>
    <property type="molecule type" value="Genomic_DNA"/>
</dbReference>
<dbReference type="Proteomes" id="UP001199916">
    <property type="component" value="Unassembled WGS sequence"/>
</dbReference>
<protein>
    <submittedName>
        <fullName evidence="1">Uncharacterized protein</fullName>
    </submittedName>
</protein>
<dbReference type="RefSeq" id="WP_019422898.1">
    <property type="nucleotide sequence ID" value="NZ_JAJNBZ010000060.1"/>
</dbReference>
<comment type="caution">
    <text evidence="1">The sequence shown here is derived from an EMBL/GenBank/DDBJ whole genome shotgun (WGS) entry which is preliminary data.</text>
</comment>
<accession>A0ABS8YP43</accession>